<evidence type="ECO:0000313" key="2">
    <source>
        <dbReference type="Proteomes" id="UP001346149"/>
    </source>
</evidence>
<comment type="caution">
    <text evidence="1">The sequence shown here is derived from an EMBL/GenBank/DDBJ whole genome shotgun (WGS) entry which is preliminary data.</text>
</comment>
<reference evidence="1 2" key="1">
    <citation type="journal article" date="2023" name="Hortic Res">
        <title>Pangenome of water caltrop reveals structural variations and asymmetric subgenome divergence after allopolyploidization.</title>
        <authorList>
            <person name="Zhang X."/>
            <person name="Chen Y."/>
            <person name="Wang L."/>
            <person name="Yuan Y."/>
            <person name="Fang M."/>
            <person name="Shi L."/>
            <person name="Lu R."/>
            <person name="Comes H.P."/>
            <person name="Ma Y."/>
            <person name="Chen Y."/>
            <person name="Huang G."/>
            <person name="Zhou Y."/>
            <person name="Zheng Z."/>
            <person name="Qiu Y."/>
        </authorList>
    </citation>
    <scope>NUCLEOTIDE SEQUENCE [LARGE SCALE GENOMIC DNA]</scope>
    <source>
        <strain evidence="1">F231</strain>
    </source>
</reference>
<accession>A0AAN7KUK2</accession>
<organism evidence="1 2">
    <name type="scientific">Trapa natans</name>
    <name type="common">Water chestnut</name>
    <dbReference type="NCBI Taxonomy" id="22666"/>
    <lineage>
        <taxon>Eukaryota</taxon>
        <taxon>Viridiplantae</taxon>
        <taxon>Streptophyta</taxon>
        <taxon>Embryophyta</taxon>
        <taxon>Tracheophyta</taxon>
        <taxon>Spermatophyta</taxon>
        <taxon>Magnoliopsida</taxon>
        <taxon>eudicotyledons</taxon>
        <taxon>Gunneridae</taxon>
        <taxon>Pentapetalae</taxon>
        <taxon>rosids</taxon>
        <taxon>malvids</taxon>
        <taxon>Myrtales</taxon>
        <taxon>Lythraceae</taxon>
        <taxon>Trapa</taxon>
    </lineage>
</organism>
<evidence type="ECO:0000313" key="1">
    <source>
        <dbReference type="EMBL" id="KAK4769611.1"/>
    </source>
</evidence>
<name>A0AAN7KUK2_TRANT</name>
<gene>
    <name evidence="1" type="ORF">SAY86_027761</name>
</gene>
<dbReference type="EMBL" id="JAXQNO010000021">
    <property type="protein sequence ID" value="KAK4769611.1"/>
    <property type="molecule type" value="Genomic_DNA"/>
</dbReference>
<keyword evidence="2" id="KW-1185">Reference proteome</keyword>
<proteinExistence type="predicted"/>
<sequence length="50" mass="5331">MSEVELAVSAVIDLSTLFYTDAVTCVRAPNVQMSWLEAVGGRCALCAEPL</sequence>
<protein>
    <submittedName>
        <fullName evidence="1">Uncharacterized protein</fullName>
    </submittedName>
</protein>
<dbReference type="AlphaFoldDB" id="A0AAN7KUK2"/>
<dbReference type="Proteomes" id="UP001346149">
    <property type="component" value="Unassembled WGS sequence"/>
</dbReference>